<dbReference type="EMBL" id="CAAALY010055227">
    <property type="protein sequence ID" value="VEL22209.1"/>
    <property type="molecule type" value="Genomic_DNA"/>
</dbReference>
<feature type="compositionally biased region" description="Basic residues" evidence="1">
    <location>
        <begin position="97"/>
        <end position="108"/>
    </location>
</feature>
<organism evidence="2 3">
    <name type="scientific">Protopolystoma xenopodis</name>
    <dbReference type="NCBI Taxonomy" id="117903"/>
    <lineage>
        <taxon>Eukaryota</taxon>
        <taxon>Metazoa</taxon>
        <taxon>Spiralia</taxon>
        <taxon>Lophotrochozoa</taxon>
        <taxon>Platyhelminthes</taxon>
        <taxon>Monogenea</taxon>
        <taxon>Polyopisthocotylea</taxon>
        <taxon>Polystomatidea</taxon>
        <taxon>Polystomatidae</taxon>
        <taxon>Protopolystoma</taxon>
    </lineage>
</organism>
<dbReference type="Proteomes" id="UP000784294">
    <property type="component" value="Unassembled WGS sequence"/>
</dbReference>
<evidence type="ECO:0000313" key="3">
    <source>
        <dbReference type="Proteomes" id="UP000784294"/>
    </source>
</evidence>
<sequence>MHQCPCVLESGVEHRLSARECKRNRQLPTTHSLVTGQLVFLADVDEDCSRRHLVLFWGGVGGSEERKKNQLLPTASRRRQATKRGKQKELSACRRSSNMHRRRKRPKSTGRNTATSELGRHSVTRVKAQFPRHPRAAQVQQTVEKPTLLLAFAAEESRKSGFHRLMHDSGEIKRLHDVHRRTHKDGLWKVSVLGNHPIAGQEALTDLQNSGKIKLLFAGNEE</sequence>
<feature type="compositionally biased region" description="Basic residues" evidence="1">
    <location>
        <begin position="76"/>
        <end position="86"/>
    </location>
</feature>
<evidence type="ECO:0000313" key="2">
    <source>
        <dbReference type="EMBL" id="VEL22209.1"/>
    </source>
</evidence>
<proteinExistence type="predicted"/>
<name>A0A448WWT1_9PLAT</name>
<evidence type="ECO:0000256" key="1">
    <source>
        <dbReference type="SAM" id="MobiDB-lite"/>
    </source>
</evidence>
<gene>
    <name evidence="2" type="ORF">PXEA_LOCUS15649</name>
</gene>
<dbReference type="AlphaFoldDB" id="A0A448WWT1"/>
<feature type="region of interest" description="Disordered" evidence="1">
    <location>
        <begin position="64"/>
        <end position="121"/>
    </location>
</feature>
<keyword evidence="3" id="KW-1185">Reference proteome</keyword>
<reference evidence="2" key="1">
    <citation type="submission" date="2018-11" db="EMBL/GenBank/DDBJ databases">
        <authorList>
            <consortium name="Pathogen Informatics"/>
        </authorList>
    </citation>
    <scope>NUCLEOTIDE SEQUENCE</scope>
</reference>
<comment type="caution">
    <text evidence="2">The sequence shown here is derived from an EMBL/GenBank/DDBJ whole genome shotgun (WGS) entry which is preliminary data.</text>
</comment>
<accession>A0A448WWT1</accession>
<protein>
    <submittedName>
        <fullName evidence="2">Uncharacterized protein</fullName>
    </submittedName>
</protein>